<sequence>MKNFDYKGSYINKTDHHIYIAPTEELKDIIAHYTITFPSEVPASSKLFHIIPDASGCFIFQGRSRRDFWGPMSEIVVLENDLQKAPARFFVEFRPGGLYQISGLHQKKLVNQRQQLRYLDVQLDEELSLLYQSCKDYEQLIKAFNKYFTGKRKVNLLPARLIRAKEIIDQDHGNVSLEKVASDCHLSSRQLLRDFHNYIGLSGKEYAKVVRFNYLLKQIEEDDFLSLALQGGYFDQAHFNKVFKQITKTTPKKYLSNLADFYNEIYKF</sequence>
<gene>
    <name evidence="5" type="ORF">CRLFYP8_01636</name>
</gene>
<dbReference type="GO" id="GO:0043565">
    <property type="term" value="F:sequence-specific DNA binding"/>
    <property type="evidence" value="ECO:0007669"/>
    <property type="project" value="InterPro"/>
</dbReference>
<dbReference type="PANTHER" id="PTHR46796:SF13">
    <property type="entry name" value="HTH-TYPE TRANSCRIPTIONAL ACTIVATOR RHAS"/>
    <property type="match status" value="1"/>
</dbReference>
<dbReference type="InterPro" id="IPR050204">
    <property type="entry name" value="AraC_XylS_family_regulators"/>
</dbReference>
<keyword evidence="3" id="KW-0804">Transcription</keyword>
<feature type="domain" description="HTH araC/xylS-type" evidence="4">
    <location>
        <begin position="162"/>
        <end position="257"/>
    </location>
</feature>
<accession>A0A6N2Y592</accession>
<reference evidence="5" key="1">
    <citation type="submission" date="2019-11" db="EMBL/GenBank/DDBJ databases">
        <authorList>
            <person name="Feng L."/>
        </authorList>
    </citation>
    <scope>NUCLEOTIDE SEQUENCE</scope>
    <source>
        <strain evidence="5">CramosumLFYP8</strain>
    </source>
</reference>
<dbReference type="AlphaFoldDB" id="A0A6N2Y592"/>
<dbReference type="SMART" id="SM00342">
    <property type="entry name" value="HTH_ARAC"/>
    <property type="match status" value="1"/>
</dbReference>
<keyword evidence="2" id="KW-0238">DNA-binding</keyword>
<dbReference type="Gene3D" id="1.10.10.60">
    <property type="entry name" value="Homeodomain-like"/>
    <property type="match status" value="1"/>
</dbReference>
<dbReference type="PANTHER" id="PTHR46796">
    <property type="entry name" value="HTH-TYPE TRANSCRIPTIONAL ACTIVATOR RHAS-RELATED"/>
    <property type="match status" value="1"/>
</dbReference>
<proteinExistence type="predicted"/>
<keyword evidence="1" id="KW-0805">Transcription regulation</keyword>
<dbReference type="EMBL" id="CACRTL010000013">
    <property type="protein sequence ID" value="VYT61106.1"/>
    <property type="molecule type" value="Genomic_DNA"/>
</dbReference>
<name>A0A6N2Y592_9FIRM</name>
<dbReference type="SUPFAM" id="SSF46689">
    <property type="entry name" value="Homeodomain-like"/>
    <property type="match status" value="1"/>
</dbReference>
<dbReference type="PROSITE" id="PS01124">
    <property type="entry name" value="HTH_ARAC_FAMILY_2"/>
    <property type="match status" value="1"/>
</dbReference>
<evidence type="ECO:0000256" key="3">
    <source>
        <dbReference type="ARBA" id="ARBA00023163"/>
    </source>
</evidence>
<dbReference type="InterPro" id="IPR009057">
    <property type="entry name" value="Homeodomain-like_sf"/>
</dbReference>
<evidence type="ECO:0000313" key="5">
    <source>
        <dbReference type="EMBL" id="VYT61106.1"/>
    </source>
</evidence>
<dbReference type="Pfam" id="PF12833">
    <property type="entry name" value="HTH_18"/>
    <property type="match status" value="1"/>
</dbReference>
<dbReference type="GO" id="GO:0003700">
    <property type="term" value="F:DNA-binding transcription factor activity"/>
    <property type="evidence" value="ECO:0007669"/>
    <property type="project" value="InterPro"/>
</dbReference>
<protein>
    <submittedName>
        <fullName evidence="5">Transcriptional activator FtrA</fullName>
    </submittedName>
</protein>
<evidence type="ECO:0000259" key="4">
    <source>
        <dbReference type="PROSITE" id="PS01124"/>
    </source>
</evidence>
<dbReference type="InterPro" id="IPR018060">
    <property type="entry name" value="HTH_AraC"/>
</dbReference>
<organism evidence="5">
    <name type="scientific">Thomasclavelia ramosa</name>
    <dbReference type="NCBI Taxonomy" id="1547"/>
    <lineage>
        <taxon>Bacteria</taxon>
        <taxon>Bacillati</taxon>
        <taxon>Bacillota</taxon>
        <taxon>Erysipelotrichia</taxon>
        <taxon>Erysipelotrichales</taxon>
        <taxon>Coprobacillaceae</taxon>
        <taxon>Thomasclavelia</taxon>
    </lineage>
</organism>
<evidence type="ECO:0000256" key="2">
    <source>
        <dbReference type="ARBA" id="ARBA00023125"/>
    </source>
</evidence>
<evidence type="ECO:0000256" key="1">
    <source>
        <dbReference type="ARBA" id="ARBA00023015"/>
    </source>
</evidence>
<dbReference type="RefSeq" id="WP_156635204.1">
    <property type="nucleotide sequence ID" value="NZ_CACRTL010000013.1"/>
</dbReference>